<sequence length="176" mass="18445">MEILLRCQIPDVPGMLATLAGAIAETGGDIQAVEVVETVEETVIDDLWVVTSDVAALVSALEAMHGVRVVHAGMSRGVPGDATARLATGIDTLMSGAMPVEDGLATLMGGLLRAASAEILPESEWPSKKDRRMLALRVASGVLVLRREYKFLDAEIQRAKQVLAVCERAAAIAGGA</sequence>
<feature type="domain" description="ACT" evidence="1">
    <location>
        <begin position="4"/>
        <end position="76"/>
    </location>
</feature>
<dbReference type="InterPro" id="IPR002912">
    <property type="entry name" value="ACT_dom"/>
</dbReference>
<accession>A0A346Y1B6</accession>
<reference evidence="2 3" key="1">
    <citation type="submission" date="2018-09" db="EMBL/GenBank/DDBJ databases">
        <title>Complete genome sequence of Euzebya sp. DY32-46 isolated from seawater of Pacific Ocean.</title>
        <authorList>
            <person name="Xu L."/>
            <person name="Wu Y.-H."/>
            <person name="Xu X.-W."/>
        </authorList>
    </citation>
    <scope>NUCLEOTIDE SEQUENCE [LARGE SCALE GENOMIC DNA]</scope>
    <source>
        <strain evidence="2 3">DY32-46</strain>
    </source>
</reference>
<dbReference type="EMBL" id="CP031165">
    <property type="protein sequence ID" value="AXV08263.1"/>
    <property type="molecule type" value="Genomic_DNA"/>
</dbReference>
<protein>
    <recommendedName>
        <fullName evidence="1">ACT domain-containing protein</fullName>
    </recommendedName>
</protein>
<evidence type="ECO:0000259" key="1">
    <source>
        <dbReference type="PROSITE" id="PS51671"/>
    </source>
</evidence>
<gene>
    <name evidence="2" type="ORF">DVS28_a3590</name>
</gene>
<evidence type="ECO:0000313" key="2">
    <source>
        <dbReference type="EMBL" id="AXV08263.1"/>
    </source>
</evidence>
<dbReference type="RefSeq" id="WP_164710699.1">
    <property type="nucleotide sequence ID" value="NZ_CP031165.1"/>
</dbReference>
<dbReference type="PROSITE" id="PS51671">
    <property type="entry name" value="ACT"/>
    <property type="match status" value="1"/>
</dbReference>
<dbReference type="InterPro" id="IPR045865">
    <property type="entry name" value="ACT-like_dom_sf"/>
</dbReference>
<keyword evidence="3" id="KW-1185">Reference proteome</keyword>
<dbReference type="AlphaFoldDB" id="A0A346Y1B6"/>
<name>A0A346Y1B6_9ACTN</name>
<organism evidence="2 3">
    <name type="scientific">Euzebya pacifica</name>
    <dbReference type="NCBI Taxonomy" id="1608957"/>
    <lineage>
        <taxon>Bacteria</taxon>
        <taxon>Bacillati</taxon>
        <taxon>Actinomycetota</taxon>
        <taxon>Nitriliruptoria</taxon>
        <taxon>Euzebyales</taxon>
    </lineage>
</organism>
<dbReference type="Pfam" id="PF01842">
    <property type="entry name" value="ACT"/>
    <property type="match status" value="1"/>
</dbReference>
<dbReference type="SUPFAM" id="SSF55021">
    <property type="entry name" value="ACT-like"/>
    <property type="match status" value="1"/>
</dbReference>
<proteinExistence type="predicted"/>
<dbReference type="KEGG" id="euz:DVS28_a3590"/>
<evidence type="ECO:0000313" key="3">
    <source>
        <dbReference type="Proteomes" id="UP000264006"/>
    </source>
</evidence>
<dbReference type="Proteomes" id="UP000264006">
    <property type="component" value="Chromosome"/>
</dbReference>